<accession>A0A386HSW0</accession>
<dbReference type="EMBL" id="CP032489">
    <property type="protein sequence ID" value="AYD48490.1"/>
    <property type="molecule type" value="Genomic_DNA"/>
</dbReference>
<dbReference type="Gene3D" id="3.40.630.30">
    <property type="match status" value="1"/>
</dbReference>
<dbReference type="RefSeq" id="WP_119989288.1">
    <property type="nucleotide sequence ID" value="NZ_CP032489.1"/>
</dbReference>
<evidence type="ECO:0000313" key="1">
    <source>
        <dbReference type="EMBL" id="AYD48490.1"/>
    </source>
</evidence>
<organism evidence="1 2">
    <name type="scientific">Arachidicoccus soli</name>
    <dbReference type="NCBI Taxonomy" id="2341117"/>
    <lineage>
        <taxon>Bacteria</taxon>
        <taxon>Pseudomonadati</taxon>
        <taxon>Bacteroidota</taxon>
        <taxon>Chitinophagia</taxon>
        <taxon>Chitinophagales</taxon>
        <taxon>Chitinophagaceae</taxon>
        <taxon>Arachidicoccus</taxon>
    </lineage>
</organism>
<name>A0A386HSW0_9BACT</name>
<protein>
    <submittedName>
        <fullName evidence="1">Uncharacterized protein</fullName>
    </submittedName>
</protein>
<gene>
    <name evidence="1" type="ORF">D6B99_13285</name>
</gene>
<dbReference type="KEGG" id="ark:D6B99_13285"/>
<evidence type="ECO:0000313" key="2">
    <source>
        <dbReference type="Proteomes" id="UP000266118"/>
    </source>
</evidence>
<reference evidence="1 2" key="1">
    <citation type="submission" date="2018-09" db="EMBL/GenBank/DDBJ databases">
        <title>Arachidicoccus sp. nov., a bacterium isolated from soil.</title>
        <authorList>
            <person name="Weon H.-Y."/>
            <person name="Kwon S.-W."/>
            <person name="Lee S.A."/>
        </authorList>
    </citation>
    <scope>NUCLEOTIDE SEQUENCE [LARGE SCALE GENOMIC DNA]</scope>
    <source>
        <strain evidence="1 2">KIS59-12</strain>
    </source>
</reference>
<dbReference type="Proteomes" id="UP000266118">
    <property type="component" value="Chromosome"/>
</dbReference>
<keyword evidence="2" id="KW-1185">Reference proteome</keyword>
<sequence>MKHILDNVTWNALNTGNRDLSLGNENVRFFHKEVSPFAGMPKITNENFNTLHAYCKATRRFNLFIGKEIIIPDDWKIIRKSNIWQMVCNREIGKFSPQNTIQPLTQNHVEEMVTLTQQTHPGPFEKETILFGHYEGIFEHNKLTHIAG</sequence>
<dbReference type="OrthoDB" id="9797456at2"/>
<proteinExistence type="predicted"/>
<dbReference type="AlphaFoldDB" id="A0A386HSW0"/>